<protein>
    <submittedName>
        <fullName evidence="1">Uncharacterized protein</fullName>
    </submittedName>
</protein>
<name>A0A834T214_9FABA</name>
<keyword evidence="2" id="KW-1185">Reference proteome</keyword>
<evidence type="ECO:0000313" key="2">
    <source>
        <dbReference type="Proteomes" id="UP000634136"/>
    </source>
</evidence>
<evidence type="ECO:0000313" key="1">
    <source>
        <dbReference type="EMBL" id="KAF7812851.1"/>
    </source>
</evidence>
<comment type="caution">
    <text evidence="1">The sequence shown here is derived from an EMBL/GenBank/DDBJ whole genome shotgun (WGS) entry which is preliminary data.</text>
</comment>
<proteinExistence type="predicted"/>
<gene>
    <name evidence="1" type="ORF">G2W53_033827</name>
</gene>
<accession>A0A834T214</accession>
<organism evidence="1 2">
    <name type="scientific">Senna tora</name>
    <dbReference type="NCBI Taxonomy" id="362788"/>
    <lineage>
        <taxon>Eukaryota</taxon>
        <taxon>Viridiplantae</taxon>
        <taxon>Streptophyta</taxon>
        <taxon>Embryophyta</taxon>
        <taxon>Tracheophyta</taxon>
        <taxon>Spermatophyta</taxon>
        <taxon>Magnoliopsida</taxon>
        <taxon>eudicotyledons</taxon>
        <taxon>Gunneridae</taxon>
        <taxon>Pentapetalae</taxon>
        <taxon>rosids</taxon>
        <taxon>fabids</taxon>
        <taxon>Fabales</taxon>
        <taxon>Fabaceae</taxon>
        <taxon>Caesalpinioideae</taxon>
        <taxon>Cassia clade</taxon>
        <taxon>Senna</taxon>
    </lineage>
</organism>
<dbReference type="AlphaFoldDB" id="A0A834T214"/>
<reference evidence="1" key="1">
    <citation type="submission" date="2020-09" db="EMBL/GenBank/DDBJ databases">
        <title>Genome-Enabled Discovery of Anthraquinone Biosynthesis in Senna tora.</title>
        <authorList>
            <person name="Kang S.-H."/>
            <person name="Pandey R.P."/>
            <person name="Lee C.-M."/>
            <person name="Sim J.-S."/>
            <person name="Jeong J.-T."/>
            <person name="Choi B.-S."/>
            <person name="Jung M."/>
            <person name="Ginzburg D."/>
            <person name="Zhao K."/>
            <person name="Won S.Y."/>
            <person name="Oh T.-J."/>
            <person name="Yu Y."/>
            <person name="Kim N.-H."/>
            <person name="Lee O.R."/>
            <person name="Lee T.-H."/>
            <person name="Bashyal P."/>
            <person name="Kim T.-S."/>
            <person name="Lee W.-H."/>
            <person name="Kawkins C."/>
            <person name="Kim C.-K."/>
            <person name="Kim J.S."/>
            <person name="Ahn B.O."/>
            <person name="Rhee S.Y."/>
            <person name="Sohng J.K."/>
        </authorList>
    </citation>
    <scope>NUCLEOTIDE SEQUENCE</scope>
    <source>
        <tissue evidence="1">Leaf</tissue>
    </source>
</reference>
<dbReference type="EMBL" id="JAAIUW010000010">
    <property type="protein sequence ID" value="KAF7812851.1"/>
    <property type="molecule type" value="Genomic_DNA"/>
</dbReference>
<dbReference type="Proteomes" id="UP000634136">
    <property type="component" value="Unassembled WGS sequence"/>
</dbReference>
<sequence>MGSQFDSCVSTLSNLHMELKRQQEEVMWQLTQLTNEVTKGGTMPSNIVINPKAINAINLVENWAGNLFDEPDPRITCLGTKGCACAECKDINEFINSNAPNLKCLSSTNIACLICREFNELLNLQGAHDPLTLTDFFVPIGKLTLAGAKGDDGPDRGTLIEQAVVGTDNAGQPAMTSIPSPLGYSSLLTEHYVHDTGQGKSKRGEIPIF</sequence>